<proteinExistence type="predicted"/>
<name>A0A929KZM4_9SPHI</name>
<dbReference type="CDD" id="cd06661">
    <property type="entry name" value="GGCT_like"/>
    <property type="match status" value="1"/>
</dbReference>
<dbReference type="InterPro" id="IPR036568">
    <property type="entry name" value="GGCT-like_sf"/>
</dbReference>
<dbReference type="InterPro" id="IPR013024">
    <property type="entry name" value="GGCT-like"/>
</dbReference>
<dbReference type="Pfam" id="PF06094">
    <property type="entry name" value="GGACT"/>
    <property type="match status" value="1"/>
</dbReference>
<dbReference type="SUPFAM" id="SSF110857">
    <property type="entry name" value="Gamma-glutamyl cyclotransferase-like"/>
    <property type="match status" value="1"/>
</dbReference>
<evidence type="ECO:0000313" key="3">
    <source>
        <dbReference type="Proteomes" id="UP000622475"/>
    </source>
</evidence>
<evidence type="ECO:0000259" key="1">
    <source>
        <dbReference type="Pfam" id="PF06094"/>
    </source>
</evidence>
<accession>A0A929KZM4</accession>
<gene>
    <name evidence="2" type="ORF">IRJ16_22380</name>
</gene>
<protein>
    <submittedName>
        <fullName evidence="2">Gamma-glutamylcyclotransferase</fullName>
    </submittedName>
</protein>
<comment type="caution">
    <text evidence="2">The sequence shown here is derived from an EMBL/GenBank/DDBJ whole genome shotgun (WGS) entry which is preliminary data.</text>
</comment>
<dbReference type="InterPro" id="IPR009288">
    <property type="entry name" value="AIG2-like_dom"/>
</dbReference>
<organism evidence="2 3">
    <name type="scientific">Mucilaginibacter myungsuensis</name>
    <dbReference type="NCBI Taxonomy" id="649104"/>
    <lineage>
        <taxon>Bacteria</taxon>
        <taxon>Pseudomonadati</taxon>
        <taxon>Bacteroidota</taxon>
        <taxon>Sphingobacteriia</taxon>
        <taxon>Sphingobacteriales</taxon>
        <taxon>Sphingobacteriaceae</taxon>
        <taxon>Mucilaginibacter</taxon>
    </lineage>
</organism>
<dbReference type="AlphaFoldDB" id="A0A929KZM4"/>
<dbReference type="Proteomes" id="UP000622475">
    <property type="component" value="Unassembled WGS sequence"/>
</dbReference>
<dbReference type="EMBL" id="JADFFL010000015">
    <property type="protein sequence ID" value="MBE9664644.1"/>
    <property type="molecule type" value="Genomic_DNA"/>
</dbReference>
<dbReference type="RefSeq" id="WP_194114143.1">
    <property type="nucleotide sequence ID" value="NZ_JADFFL010000015.1"/>
</dbReference>
<feature type="domain" description="Gamma-glutamylcyclotransferase AIG2-like" evidence="1">
    <location>
        <begin position="8"/>
        <end position="128"/>
    </location>
</feature>
<sequence>MINNSKYLFIYGTLLNADNHYGALLKNNSKYISPGSFNGLLYDLGEYPGALYIPALDRKVYGDIVELTDLSILTQLDEYEGYGETEEQPNLYIRQIVPVETGNEMIDCWAYIYNFPVDDSQLIPSGRYQ</sequence>
<keyword evidence="3" id="KW-1185">Reference proteome</keyword>
<dbReference type="Gene3D" id="3.10.490.10">
    <property type="entry name" value="Gamma-glutamyl cyclotransferase-like"/>
    <property type="match status" value="1"/>
</dbReference>
<reference evidence="2" key="1">
    <citation type="submission" date="2020-10" db="EMBL/GenBank/DDBJ databases">
        <title>Mucilaginibacter mali sp. nov., isolated from rhizosphere soil of apple orchard.</title>
        <authorList>
            <person name="Lee J.-S."/>
            <person name="Kim H.S."/>
            <person name="Kim J.-S."/>
        </authorList>
    </citation>
    <scope>NUCLEOTIDE SEQUENCE</scope>
    <source>
        <strain evidence="2">KCTC 22746</strain>
    </source>
</reference>
<evidence type="ECO:0000313" key="2">
    <source>
        <dbReference type="EMBL" id="MBE9664644.1"/>
    </source>
</evidence>